<dbReference type="EMBL" id="MRZV01000495">
    <property type="protein sequence ID" value="PIK48887.1"/>
    <property type="molecule type" value="Genomic_DNA"/>
</dbReference>
<evidence type="ECO:0000313" key="4">
    <source>
        <dbReference type="Proteomes" id="UP000230750"/>
    </source>
</evidence>
<feature type="chain" id="PRO_5013876584" evidence="2">
    <location>
        <begin position="24"/>
        <end position="91"/>
    </location>
</feature>
<keyword evidence="1 2" id="KW-0732">Signal</keyword>
<evidence type="ECO:0000256" key="1">
    <source>
        <dbReference type="ARBA" id="ARBA00022729"/>
    </source>
</evidence>
<feature type="signal peptide" evidence="2">
    <location>
        <begin position="1"/>
        <end position="23"/>
    </location>
</feature>
<dbReference type="PROSITE" id="PS00194">
    <property type="entry name" value="THIOREDOXIN_1"/>
    <property type="match status" value="1"/>
</dbReference>
<reference evidence="3 4" key="1">
    <citation type="journal article" date="2017" name="PLoS Biol.">
        <title>The sea cucumber genome provides insights into morphological evolution and visceral regeneration.</title>
        <authorList>
            <person name="Zhang X."/>
            <person name="Sun L."/>
            <person name="Yuan J."/>
            <person name="Sun Y."/>
            <person name="Gao Y."/>
            <person name="Zhang L."/>
            <person name="Li S."/>
            <person name="Dai H."/>
            <person name="Hamel J.F."/>
            <person name="Liu C."/>
            <person name="Yu Y."/>
            <person name="Liu S."/>
            <person name="Lin W."/>
            <person name="Guo K."/>
            <person name="Jin S."/>
            <person name="Xu P."/>
            <person name="Storey K.B."/>
            <person name="Huan P."/>
            <person name="Zhang T."/>
            <person name="Zhou Y."/>
            <person name="Zhang J."/>
            <person name="Lin C."/>
            <person name="Li X."/>
            <person name="Xing L."/>
            <person name="Huo D."/>
            <person name="Sun M."/>
            <person name="Wang L."/>
            <person name="Mercier A."/>
            <person name="Li F."/>
            <person name="Yang H."/>
            <person name="Xiang J."/>
        </authorList>
    </citation>
    <scope>NUCLEOTIDE SEQUENCE [LARGE SCALE GENOMIC DNA]</scope>
    <source>
        <strain evidence="3">Shaxun</strain>
        <tissue evidence="3">Muscle</tissue>
    </source>
</reference>
<dbReference type="OrthoDB" id="262308at2759"/>
<dbReference type="PANTHER" id="PTHR15337">
    <property type="entry name" value="ANTERIOR GRADIENT PROTEIN-RELATED"/>
    <property type="match status" value="1"/>
</dbReference>
<evidence type="ECO:0000313" key="3">
    <source>
        <dbReference type="EMBL" id="PIK48887.1"/>
    </source>
</evidence>
<dbReference type="PANTHER" id="PTHR15337:SF11">
    <property type="entry name" value="THIOREDOXIN DOMAIN-CONTAINING PROTEIN"/>
    <property type="match status" value="1"/>
</dbReference>
<dbReference type="STRING" id="307972.A0A2G8KLP2"/>
<accession>A0A2G8KLP2</accession>
<name>A0A2G8KLP2_STIJA</name>
<dbReference type="SUPFAM" id="SSF52833">
    <property type="entry name" value="Thioredoxin-like"/>
    <property type="match status" value="1"/>
</dbReference>
<dbReference type="InterPro" id="IPR017937">
    <property type="entry name" value="Thioredoxin_CS"/>
</dbReference>
<keyword evidence="4" id="KW-1185">Reference proteome</keyword>
<dbReference type="Pfam" id="PF13899">
    <property type="entry name" value="Thioredoxin_7"/>
    <property type="match status" value="1"/>
</dbReference>
<feature type="non-terminal residue" evidence="3">
    <location>
        <position position="91"/>
    </location>
</feature>
<dbReference type="GO" id="GO:0005783">
    <property type="term" value="C:endoplasmic reticulum"/>
    <property type="evidence" value="ECO:0007669"/>
    <property type="project" value="TreeGrafter"/>
</dbReference>
<organism evidence="3 4">
    <name type="scientific">Stichopus japonicus</name>
    <name type="common">Sea cucumber</name>
    <dbReference type="NCBI Taxonomy" id="307972"/>
    <lineage>
        <taxon>Eukaryota</taxon>
        <taxon>Metazoa</taxon>
        <taxon>Echinodermata</taxon>
        <taxon>Eleutherozoa</taxon>
        <taxon>Echinozoa</taxon>
        <taxon>Holothuroidea</taxon>
        <taxon>Aspidochirotacea</taxon>
        <taxon>Aspidochirotida</taxon>
        <taxon>Stichopodidae</taxon>
        <taxon>Apostichopus</taxon>
    </lineage>
</organism>
<dbReference type="InterPro" id="IPR051099">
    <property type="entry name" value="AGR/TXD"/>
</dbReference>
<protein>
    <submittedName>
        <fullName evidence="3">Putative thioredoxin domain-containing protein 12-like</fullName>
    </submittedName>
</protein>
<dbReference type="InterPro" id="IPR036249">
    <property type="entry name" value="Thioredoxin-like_sf"/>
</dbReference>
<dbReference type="Proteomes" id="UP000230750">
    <property type="component" value="Unassembled WGS sequence"/>
</dbReference>
<sequence>MALHEFGFLVVCISLGGLAMASAESLARGFGDNIAWKKLDEGLSLSKESNKPLMLVIHKSWCGACKALKPKFASSLAIENMSPEFVMVNVE</sequence>
<evidence type="ECO:0000256" key="2">
    <source>
        <dbReference type="SAM" id="SignalP"/>
    </source>
</evidence>
<gene>
    <name evidence="3" type="ORF">BSL78_14253</name>
</gene>
<dbReference type="AlphaFoldDB" id="A0A2G8KLP2"/>
<comment type="caution">
    <text evidence="3">The sequence shown here is derived from an EMBL/GenBank/DDBJ whole genome shotgun (WGS) entry which is preliminary data.</text>
</comment>
<dbReference type="Gene3D" id="3.40.30.10">
    <property type="entry name" value="Glutaredoxin"/>
    <property type="match status" value="1"/>
</dbReference>
<proteinExistence type="predicted"/>